<feature type="transmembrane region" description="Helical" evidence="1">
    <location>
        <begin position="253"/>
        <end position="276"/>
    </location>
</feature>
<dbReference type="EMBL" id="CP136137">
    <property type="protein sequence ID" value="WYY08989.1"/>
    <property type="molecule type" value="Genomic_DNA"/>
</dbReference>
<evidence type="ECO:0000313" key="4">
    <source>
        <dbReference type="Proteomes" id="UP001479933"/>
    </source>
</evidence>
<feature type="transmembrane region" description="Helical" evidence="1">
    <location>
        <begin position="171"/>
        <end position="188"/>
    </location>
</feature>
<dbReference type="InterPro" id="IPR000182">
    <property type="entry name" value="GNAT_dom"/>
</dbReference>
<dbReference type="Pfam" id="PF13302">
    <property type="entry name" value="Acetyltransf_3"/>
    <property type="match status" value="1"/>
</dbReference>
<keyword evidence="1" id="KW-0812">Transmembrane</keyword>
<keyword evidence="4" id="KW-1185">Reference proteome</keyword>
<dbReference type="PANTHER" id="PTHR43610">
    <property type="entry name" value="BLL6696 PROTEIN"/>
    <property type="match status" value="1"/>
</dbReference>
<keyword evidence="3" id="KW-0808">Transferase</keyword>
<feature type="transmembrane region" description="Helical" evidence="1">
    <location>
        <begin position="323"/>
        <end position="343"/>
    </location>
</feature>
<feature type="transmembrane region" description="Helical" evidence="1">
    <location>
        <begin position="209"/>
        <end position="233"/>
    </location>
</feature>
<dbReference type="RefSeq" id="WP_066170093.1">
    <property type="nucleotide sequence ID" value="NZ_CP136137.1"/>
</dbReference>
<keyword evidence="3" id="KW-0012">Acyltransferase</keyword>
<name>A0ABZ2U5H2_9ACTN</name>
<keyword evidence="1" id="KW-1133">Transmembrane helix</keyword>
<evidence type="ECO:0000259" key="2">
    <source>
        <dbReference type="PROSITE" id="PS51186"/>
    </source>
</evidence>
<feature type="domain" description="N-acetyltransferase" evidence="2">
    <location>
        <begin position="491"/>
        <end position="644"/>
    </location>
</feature>
<reference evidence="3 4" key="1">
    <citation type="journal article" date="2023" name="Virus Evol.">
        <title>Computational host range prediction-The good, the bad, and the ugly.</title>
        <authorList>
            <person name="Howell A.A."/>
            <person name="Versoza C.J."/>
            <person name="Pfeifer S.P."/>
        </authorList>
    </citation>
    <scope>NUCLEOTIDE SEQUENCE [LARGE SCALE GENOMIC DNA]</scope>
    <source>
        <strain evidence="3 4">1610/1b</strain>
    </source>
</reference>
<accession>A0ABZ2U5H2</accession>
<protein>
    <submittedName>
        <fullName evidence="3">GNAT family N-acetyltransferase</fullName>
        <ecNumber evidence="3">2.3.1.-</ecNumber>
    </submittedName>
</protein>
<dbReference type="InterPro" id="IPR007704">
    <property type="entry name" value="PIG-M"/>
</dbReference>
<keyword evidence="1" id="KW-0472">Membrane</keyword>
<dbReference type="PROSITE" id="PS51186">
    <property type="entry name" value="GNAT"/>
    <property type="match status" value="1"/>
</dbReference>
<dbReference type="Gene3D" id="3.40.630.30">
    <property type="match status" value="1"/>
</dbReference>
<feature type="transmembrane region" description="Helical" evidence="1">
    <location>
        <begin position="418"/>
        <end position="444"/>
    </location>
</feature>
<dbReference type="EC" id="2.3.1.-" evidence="3"/>
<dbReference type="Pfam" id="PF05007">
    <property type="entry name" value="Mannosyl_trans"/>
    <property type="match status" value="1"/>
</dbReference>
<sequence length="669" mass="72838">MPSARNPHAAKRLHFGETTLILVVVMLFTAASSALAYATKVGCTTPSEPGAKREWLYAHSGDIVPCYSDLMTMWHGRGLASHVFPYVHGGITPDGHLFGGVVEYPVLSGLLMWLSGLGADTDREFLWHNLLILAPFAFITAILLALLTRWWSLLWAATPPLMLYALHNWELPVVCAAVAGVAVMAWGGSADPTTGLRRWSVRTTAIIAAIPLGIGFSLKIYPGLFVLPLMLWVLTRGEATDQRRDPRRGARDWLGAGGVAVSAIATVVVTQAPFMIAGYEGWKAAIDFQTKREANLSTNSIWYWGLRMVTGGETPTYNSIVDVASPLLIILAFAVACFLGWRVYQRDGVFPWLGVSGAMLAGFMVFHKVHSPQYTLWILPFFILLRVRWPIIALYLLADTVLDLTIFHLLLNYSPTTHAWVIGGVVFGVWTHAVLLVVLIVHFVHAAPREPLASYLRGTVPPSGPLTRLAATDAADARTWLGAPTLVADGVTLRPLELSDAQDLGAVAGDAELYQWTSGVPHGTDEAIGWIQSALANPHRVAFAVIDADGQLVGSTSFYDVDAADQTLAIGYTFYGPAAMGTAVNPAAKLALCEYAFTVCDAVRVVWHTHASNTRSRAAITKLGALEEGELRKHRRFRDGWRTTAQFAIVDDDWPASRATLEARLAARK</sequence>
<feature type="transmembrane region" description="Helical" evidence="1">
    <location>
        <begin position="374"/>
        <end position="398"/>
    </location>
</feature>
<dbReference type="InterPro" id="IPR016181">
    <property type="entry name" value="Acyl_CoA_acyltransferase"/>
</dbReference>
<feature type="transmembrane region" description="Helical" evidence="1">
    <location>
        <begin position="349"/>
        <end position="367"/>
    </location>
</feature>
<gene>
    <name evidence="3" type="ORF">RVF87_08020</name>
</gene>
<dbReference type="PANTHER" id="PTHR43610:SF1">
    <property type="entry name" value="N-ACETYLTRANSFERASE DOMAIN-CONTAINING PROTEIN"/>
    <property type="match status" value="1"/>
</dbReference>
<evidence type="ECO:0000313" key="3">
    <source>
        <dbReference type="EMBL" id="WYY08989.1"/>
    </source>
</evidence>
<dbReference type="GO" id="GO:0016746">
    <property type="term" value="F:acyltransferase activity"/>
    <property type="evidence" value="ECO:0007669"/>
    <property type="project" value="UniProtKB-KW"/>
</dbReference>
<organism evidence="3 4">
    <name type="scientific">Gordonia hydrophobica</name>
    <dbReference type="NCBI Taxonomy" id="40516"/>
    <lineage>
        <taxon>Bacteria</taxon>
        <taxon>Bacillati</taxon>
        <taxon>Actinomycetota</taxon>
        <taxon>Actinomycetes</taxon>
        <taxon>Mycobacteriales</taxon>
        <taxon>Gordoniaceae</taxon>
        <taxon>Gordonia</taxon>
    </lineage>
</organism>
<feature type="transmembrane region" description="Helical" evidence="1">
    <location>
        <begin position="130"/>
        <end position="151"/>
    </location>
</feature>
<dbReference type="Proteomes" id="UP001479933">
    <property type="component" value="Chromosome"/>
</dbReference>
<proteinExistence type="predicted"/>
<evidence type="ECO:0000256" key="1">
    <source>
        <dbReference type="SAM" id="Phobius"/>
    </source>
</evidence>
<dbReference type="SUPFAM" id="SSF55729">
    <property type="entry name" value="Acyl-CoA N-acyltransferases (Nat)"/>
    <property type="match status" value="1"/>
</dbReference>